<accession>A0A4W4EUW7</accession>
<dbReference type="Proteomes" id="UP000314983">
    <property type="component" value="Chromosome 5"/>
</dbReference>
<dbReference type="AlphaFoldDB" id="A0A4W4EUW7"/>
<reference evidence="1" key="5">
    <citation type="submission" date="2025-09" db="UniProtKB">
        <authorList>
            <consortium name="Ensembl"/>
        </authorList>
    </citation>
    <scope>IDENTIFICATION</scope>
</reference>
<evidence type="ECO:0000313" key="2">
    <source>
        <dbReference type="Proteomes" id="UP000314983"/>
    </source>
</evidence>
<sequence length="120" mass="14056">MLHQLREGLNVYNLMDVLETNQKHCCGLSIIGATVKKMEILNFFQDFLLYLKDAEPEDQESLAVPEETQWFTGHWQRHLVSETQHKFRVKIRFDLDCVPDRTVRYPVVSACTDTFPTLKV</sequence>
<dbReference type="OMA" id="EVCSASH"/>
<keyword evidence="2" id="KW-1185">Reference proteome</keyword>
<dbReference type="Ensembl" id="ENSEEET00000016055.2">
    <property type="protein sequence ID" value="ENSEEEP00000015873.2"/>
    <property type="gene ID" value="ENSEEEG00000007844.2"/>
</dbReference>
<dbReference type="GeneTree" id="ENSGT00970000193647"/>
<dbReference type="STRING" id="8005.ENSEEEP00000015873"/>
<reference evidence="1" key="3">
    <citation type="submission" date="2020-05" db="EMBL/GenBank/DDBJ databases">
        <title>Electrophorus electricus (electric eel) genome, fEleEle1, primary haplotype.</title>
        <authorList>
            <person name="Myers G."/>
            <person name="Meyer A."/>
            <person name="Fedrigo O."/>
            <person name="Formenti G."/>
            <person name="Rhie A."/>
            <person name="Tracey A."/>
            <person name="Sims Y."/>
            <person name="Jarvis E.D."/>
        </authorList>
    </citation>
    <scope>NUCLEOTIDE SEQUENCE [LARGE SCALE GENOMIC DNA]</scope>
</reference>
<evidence type="ECO:0000313" key="1">
    <source>
        <dbReference type="Ensembl" id="ENSEEEP00000015873.2"/>
    </source>
</evidence>
<organism evidence="1 2">
    <name type="scientific">Electrophorus electricus</name>
    <name type="common">Electric eel</name>
    <name type="synonym">Gymnotus electricus</name>
    <dbReference type="NCBI Taxonomy" id="8005"/>
    <lineage>
        <taxon>Eukaryota</taxon>
        <taxon>Metazoa</taxon>
        <taxon>Chordata</taxon>
        <taxon>Craniata</taxon>
        <taxon>Vertebrata</taxon>
        <taxon>Euteleostomi</taxon>
        <taxon>Actinopterygii</taxon>
        <taxon>Neopterygii</taxon>
        <taxon>Teleostei</taxon>
        <taxon>Ostariophysi</taxon>
        <taxon>Gymnotiformes</taxon>
        <taxon>Gymnotoidei</taxon>
        <taxon>Gymnotidae</taxon>
        <taxon>Electrophorus</taxon>
    </lineage>
</organism>
<protein>
    <submittedName>
        <fullName evidence="1">Uncharacterized protein</fullName>
    </submittedName>
</protein>
<reference evidence="2" key="2">
    <citation type="journal article" date="2017" name="Sci. Adv.">
        <title>A tail of two voltages: Proteomic comparison of the three electric organs of the electric eel.</title>
        <authorList>
            <person name="Traeger L.L."/>
            <person name="Sabat G."/>
            <person name="Barrett-Wilt G.A."/>
            <person name="Wells G.B."/>
            <person name="Sussman M.R."/>
        </authorList>
    </citation>
    <scope>NUCLEOTIDE SEQUENCE [LARGE SCALE GENOMIC DNA]</scope>
</reference>
<reference evidence="1" key="4">
    <citation type="submission" date="2025-08" db="UniProtKB">
        <authorList>
            <consortium name="Ensembl"/>
        </authorList>
    </citation>
    <scope>IDENTIFICATION</scope>
</reference>
<reference evidence="2" key="1">
    <citation type="journal article" date="2014" name="Science">
        <title>Nonhuman genetics. Genomic basis for the convergent evolution of electric organs.</title>
        <authorList>
            <person name="Gallant J.R."/>
            <person name="Traeger L.L."/>
            <person name="Volkening J.D."/>
            <person name="Moffett H."/>
            <person name="Chen P.H."/>
            <person name="Novina C.D."/>
            <person name="Phillips G.N.Jr."/>
            <person name="Anand R."/>
            <person name="Wells G.B."/>
            <person name="Pinch M."/>
            <person name="Guth R."/>
            <person name="Unguez G.A."/>
            <person name="Albert J.S."/>
            <person name="Zakon H.H."/>
            <person name="Samanta M.P."/>
            <person name="Sussman M.R."/>
        </authorList>
    </citation>
    <scope>NUCLEOTIDE SEQUENCE [LARGE SCALE GENOMIC DNA]</scope>
</reference>
<proteinExistence type="predicted"/>
<name>A0A4W4EUW7_ELEEL</name>